<reference evidence="3 4" key="1">
    <citation type="submission" date="2019-12" db="EMBL/GenBank/DDBJ databases">
        <authorList>
            <person name="Lee S.D."/>
        </authorList>
    </citation>
    <scope>NUCLEOTIDE SEQUENCE [LARGE SCALE GENOMIC DNA]</scope>
    <source>
        <strain evidence="3 4">SAP-6</strain>
    </source>
</reference>
<dbReference type="InterPro" id="IPR017740">
    <property type="entry name" value="TssA-like"/>
</dbReference>
<dbReference type="EMBL" id="WUBS01000012">
    <property type="protein sequence ID" value="NDL64390.1"/>
    <property type="molecule type" value="Genomic_DNA"/>
</dbReference>
<organism evidence="3 4">
    <name type="scientific">Acerihabitans arboris</name>
    <dbReference type="NCBI Taxonomy" id="2691583"/>
    <lineage>
        <taxon>Bacteria</taxon>
        <taxon>Pseudomonadati</taxon>
        <taxon>Pseudomonadota</taxon>
        <taxon>Gammaproteobacteria</taxon>
        <taxon>Enterobacterales</taxon>
        <taxon>Pectobacteriaceae</taxon>
        <taxon>Acerihabitans</taxon>
    </lineage>
</organism>
<sequence length="339" mass="36940">MNINDLLTPVTADAPCGENLEYDLSFMQMIQLARGKAEQQFGDTLIPAQEPDWRQVEKHALDLLACSKDLRVMLLLAQAWTALRGLAGYADGVMLIGEALGRYWQPLLPPLALEGEADPLMRINLLRELGDSFDLAKLLRRSPFARDAGQSLTFADAVAALDGLGTVATGYPGGPARMAAAIQRGLAAHARHIPLIGSALERLFCLLREHLGETALPDMPGQLAALRTLSRALATMPPPDLPEPSPVPVRAVSTDPAAAQPSSWREGGILTRDDAYRALEQVKIYFTQYESSHPAPLMIARIQGLMSQDFMAIVGNLAPEAVSQLERFFGCKDHKEQER</sequence>
<evidence type="ECO:0000313" key="3">
    <source>
        <dbReference type="EMBL" id="NDL64390.1"/>
    </source>
</evidence>
<dbReference type="Proteomes" id="UP000461443">
    <property type="component" value="Unassembled WGS sequence"/>
</dbReference>
<reference evidence="3 4" key="2">
    <citation type="submission" date="2020-02" db="EMBL/GenBank/DDBJ databases">
        <title>The new genus of Enterobacteriales.</title>
        <authorList>
            <person name="Kim I.S."/>
        </authorList>
    </citation>
    <scope>NUCLEOTIDE SEQUENCE [LARGE SCALE GENOMIC DNA]</scope>
    <source>
        <strain evidence="3 4">SAP-6</strain>
    </source>
</reference>
<proteinExistence type="predicted"/>
<dbReference type="AlphaFoldDB" id="A0A845SHN3"/>
<dbReference type="Pfam" id="PF06812">
    <property type="entry name" value="ImpA_N"/>
    <property type="match status" value="1"/>
</dbReference>
<dbReference type="NCBIfam" id="TIGR03363">
    <property type="entry name" value="VI_chp_8"/>
    <property type="match status" value="1"/>
</dbReference>
<gene>
    <name evidence="3" type="primary">tssA</name>
    <name evidence="3" type="ORF">GRH90_16785</name>
</gene>
<name>A0A845SHN3_9GAMM</name>
<feature type="domain" description="ImpA N-terminal" evidence="2">
    <location>
        <begin position="7"/>
        <end position="129"/>
    </location>
</feature>
<evidence type="ECO:0000256" key="1">
    <source>
        <dbReference type="SAM" id="MobiDB-lite"/>
    </source>
</evidence>
<dbReference type="PANTHER" id="PTHR37951">
    <property type="entry name" value="CYTOPLASMIC PROTEIN-RELATED"/>
    <property type="match status" value="1"/>
</dbReference>
<evidence type="ECO:0000259" key="2">
    <source>
        <dbReference type="Pfam" id="PF06812"/>
    </source>
</evidence>
<dbReference type="InterPro" id="IPR010657">
    <property type="entry name" value="ImpA_N"/>
</dbReference>
<dbReference type="RefSeq" id="WP_162367110.1">
    <property type="nucleotide sequence ID" value="NZ_WUBS01000012.1"/>
</dbReference>
<keyword evidence="4" id="KW-1185">Reference proteome</keyword>
<evidence type="ECO:0000313" key="4">
    <source>
        <dbReference type="Proteomes" id="UP000461443"/>
    </source>
</evidence>
<dbReference type="PANTHER" id="PTHR37951:SF1">
    <property type="entry name" value="TYPE VI SECRETION SYSTEM COMPONENT TSSA1"/>
    <property type="match status" value="1"/>
</dbReference>
<accession>A0A845SHN3</accession>
<protein>
    <submittedName>
        <fullName evidence="3">Type VI secretion system protein TssA</fullName>
    </submittedName>
</protein>
<comment type="caution">
    <text evidence="3">The sequence shown here is derived from an EMBL/GenBank/DDBJ whole genome shotgun (WGS) entry which is preliminary data.</text>
</comment>
<feature type="region of interest" description="Disordered" evidence="1">
    <location>
        <begin position="239"/>
        <end position="265"/>
    </location>
</feature>